<evidence type="ECO:0000259" key="2">
    <source>
        <dbReference type="PROSITE" id="PS50943"/>
    </source>
</evidence>
<evidence type="ECO:0000256" key="1">
    <source>
        <dbReference type="SAM" id="MobiDB-lite"/>
    </source>
</evidence>
<gene>
    <name evidence="3" type="ORF">FF36_05718</name>
</gene>
<dbReference type="Pfam" id="PF13560">
    <property type="entry name" value="HTH_31"/>
    <property type="match status" value="1"/>
</dbReference>
<dbReference type="InterPro" id="IPR010982">
    <property type="entry name" value="Lambda_DNA-bd_dom_sf"/>
</dbReference>
<dbReference type="AlphaFoldDB" id="A0A0D8B744"/>
<dbReference type="InterPro" id="IPR001387">
    <property type="entry name" value="Cro/C1-type_HTH"/>
</dbReference>
<dbReference type="InterPro" id="IPR011990">
    <property type="entry name" value="TPR-like_helical_dom_sf"/>
</dbReference>
<evidence type="ECO:0000313" key="4">
    <source>
        <dbReference type="Proteomes" id="UP000032545"/>
    </source>
</evidence>
<dbReference type="GO" id="GO:0003677">
    <property type="term" value="F:DNA binding"/>
    <property type="evidence" value="ECO:0007669"/>
    <property type="project" value="InterPro"/>
</dbReference>
<keyword evidence="4" id="KW-1185">Reference proteome</keyword>
<feature type="domain" description="HTH cro/C1-type" evidence="2">
    <location>
        <begin position="42"/>
        <end position="107"/>
    </location>
</feature>
<comment type="caution">
    <text evidence="3">The sequence shown here is derived from an EMBL/GenBank/DDBJ whole genome shotgun (WGS) entry which is preliminary data.</text>
</comment>
<dbReference type="Proteomes" id="UP000032545">
    <property type="component" value="Unassembled WGS sequence"/>
</dbReference>
<evidence type="ECO:0000313" key="3">
    <source>
        <dbReference type="EMBL" id="KJE20001.1"/>
    </source>
</evidence>
<dbReference type="EMBL" id="JYFN01000075">
    <property type="protein sequence ID" value="KJE20001.1"/>
    <property type="molecule type" value="Genomic_DNA"/>
</dbReference>
<accession>A0A0D8B744</accession>
<dbReference type="CDD" id="cd00093">
    <property type="entry name" value="HTH_XRE"/>
    <property type="match status" value="1"/>
</dbReference>
<protein>
    <submittedName>
        <fullName evidence="3">Helix-turn-helix domain</fullName>
    </submittedName>
</protein>
<dbReference type="SMART" id="SM00530">
    <property type="entry name" value="HTH_XRE"/>
    <property type="match status" value="1"/>
</dbReference>
<proteinExistence type="predicted"/>
<organism evidence="3 4">
    <name type="scientific">Frankia torreyi</name>
    <dbReference type="NCBI Taxonomy" id="1856"/>
    <lineage>
        <taxon>Bacteria</taxon>
        <taxon>Bacillati</taxon>
        <taxon>Actinomycetota</taxon>
        <taxon>Actinomycetes</taxon>
        <taxon>Frankiales</taxon>
        <taxon>Frankiaceae</taxon>
        <taxon>Frankia</taxon>
    </lineage>
</organism>
<feature type="region of interest" description="Disordered" evidence="1">
    <location>
        <begin position="63"/>
        <end position="83"/>
    </location>
</feature>
<dbReference type="SUPFAM" id="SSF47413">
    <property type="entry name" value="lambda repressor-like DNA-binding domains"/>
    <property type="match status" value="1"/>
</dbReference>
<dbReference type="Gene3D" id="1.10.260.40">
    <property type="entry name" value="lambda repressor-like DNA-binding domains"/>
    <property type="match status" value="1"/>
</dbReference>
<dbReference type="Gene3D" id="1.25.40.10">
    <property type="entry name" value="Tetratricopeptide repeat domain"/>
    <property type="match status" value="1"/>
</dbReference>
<dbReference type="PROSITE" id="PS50943">
    <property type="entry name" value="HTH_CROC1"/>
    <property type="match status" value="1"/>
</dbReference>
<name>A0A0D8B744_9ACTN</name>
<dbReference type="PATRIC" id="fig|1502723.3.peg.6334"/>
<reference evidence="4" key="1">
    <citation type="submission" date="2015-02" db="EMBL/GenBank/DDBJ databases">
        <title>Draft Genome of Frankia sp. CpI1-S.</title>
        <authorList>
            <person name="Oshone R.T."/>
            <person name="Ngom M."/>
            <person name="Ghodhbane-Gtari F."/>
            <person name="Gtari M."/>
            <person name="Morris K."/>
            <person name="Thomas K."/>
            <person name="Sen A."/>
            <person name="Tisa L.S."/>
        </authorList>
    </citation>
    <scope>NUCLEOTIDE SEQUENCE [LARGE SCALE GENOMIC DNA]</scope>
    <source>
        <strain evidence="4">CpI1-S</strain>
    </source>
</reference>
<sequence>MAVARQHPARCGRDIRARLAKAGVGVPETADAVHRHCGVSRLRAYRLAYGWTQQELVRRIREHETEAGRSDPPLGHQRISRWERGERPSPRYLDALCAVLRTRPDRLGFGLDGSAHDIVPAPAGSFWADSIVPAQVRYGHAAGPDAPPPAVGATGPEAPWSAVPLSDPAGSAAAVLARAGELRDTLDRSLWVEVPAEQVDRLDEMVRDQGFRYRVEPVIGMIGDLSVDLAEVGRLVGRRQPLYQQRRLRGVAAKLAGITALSFSDLGHRAEMRGWFETAYRNASEHGAAELLAWVVAKRAKSELENGASAQLVLTIAARAEALAGRTPSAGKLIAVTMQARALGVQKKLPDVLRRARQALDLFDRLDPEATSSSVLAMSEQQLHLYLADALLAAGDWRRSLPHFDRAVRLFPPGEPRDPVLTRINQAGALILGAQVDTGCEQIIRELTGIADHWRSPLVLRWAVDGLRRVPERYRGQSAVRELRDLIATLTPIGSMGPMGPGAAIEL</sequence>
<reference evidence="3 4" key="2">
    <citation type="journal article" date="2016" name="Genome Announc.">
        <title>Permanent Draft Genome Sequences for Two Variants of Frankia sp. Strain CpI1, the First Frankia Strain Isolated from Root Nodules of Comptonia peregrina.</title>
        <authorList>
            <person name="Oshone R."/>
            <person name="Hurst S.G.IV."/>
            <person name="Abebe-Akele F."/>
            <person name="Simpson S."/>
            <person name="Morris K."/>
            <person name="Thomas W.K."/>
            <person name="Tisa L.S."/>
        </authorList>
    </citation>
    <scope>NUCLEOTIDE SEQUENCE [LARGE SCALE GENOMIC DNA]</scope>
    <source>
        <strain evidence="4">CpI1-S</strain>
    </source>
</reference>